<evidence type="ECO:0000313" key="1">
    <source>
        <dbReference type="EMBL" id="MBZ6074946.1"/>
    </source>
</evidence>
<protein>
    <submittedName>
        <fullName evidence="1">Uncharacterized protein</fullName>
    </submittedName>
</protein>
<organism evidence="1 2">
    <name type="scientific">Microvirga puerhi</name>
    <dbReference type="NCBI Taxonomy" id="2876078"/>
    <lineage>
        <taxon>Bacteria</taxon>
        <taxon>Pseudomonadati</taxon>
        <taxon>Pseudomonadota</taxon>
        <taxon>Alphaproteobacteria</taxon>
        <taxon>Hyphomicrobiales</taxon>
        <taxon>Methylobacteriaceae</taxon>
        <taxon>Microvirga</taxon>
    </lineage>
</organism>
<sequence length="71" mass="7958">MNAKICGLIPGLGNTSGHHEEQIRVLFIIHRHAVDDHDRETDSMRSGLFAGLTGQGFNPLLQYSDRHEDEC</sequence>
<evidence type="ECO:0000313" key="2">
    <source>
        <dbReference type="Proteomes" id="UP000704176"/>
    </source>
</evidence>
<dbReference type="RefSeq" id="WP_224310992.1">
    <property type="nucleotide sequence ID" value="NZ_JAIRBM010000001.1"/>
</dbReference>
<gene>
    <name evidence="1" type="ORF">K9B37_01350</name>
</gene>
<comment type="caution">
    <text evidence="1">The sequence shown here is derived from an EMBL/GenBank/DDBJ whole genome shotgun (WGS) entry which is preliminary data.</text>
</comment>
<dbReference type="EMBL" id="JAIRBM010000001">
    <property type="protein sequence ID" value="MBZ6074946.1"/>
    <property type="molecule type" value="Genomic_DNA"/>
</dbReference>
<accession>A0ABS7VHG0</accession>
<keyword evidence="2" id="KW-1185">Reference proteome</keyword>
<dbReference type="Proteomes" id="UP000704176">
    <property type="component" value="Unassembled WGS sequence"/>
</dbReference>
<reference evidence="1 2" key="1">
    <citation type="submission" date="2021-09" db="EMBL/GenBank/DDBJ databases">
        <title>The complete genome sequence of a new microorganism.</title>
        <authorList>
            <person name="Zi Z."/>
        </authorList>
    </citation>
    <scope>NUCLEOTIDE SEQUENCE [LARGE SCALE GENOMIC DNA]</scope>
    <source>
        <strain evidence="1 2">WGZ8</strain>
    </source>
</reference>
<name>A0ABS7VHG0_9HYPH</name>
<proteinExistence type="predicted"/>